<proteinExistence type="predicted"/>
<feature type="domain" description="Gfo/Idh/MocA-like oxidoreductase N-terminal" evidence="1">
    <location>
        <begin position="39"/>
        <end position="105"/>
    </location>
</feature>
<dbReference type="Gene3D" id="3.40.50.720">
    <property type="entry name" value="NAD(P)-binding Rossmann-like Domain"/>
    <property type="match status" value="1"/>
</dbReference>
<protein>
    <recommendedName>
        <fullName evidence="1">Gfo/Idh/MocA-like oxidoreductase N-terminal domain-containing protein</fullName>
    </recommendedName>
</protein>
<reference evidence="3" key="1">
    <citation type="submission" date="2017-09" db="EMBL/GenBank/DDBJ databases">
        <title>Depth-based differentiation of microbial function through sediment-hosted aquifers and enrichment of novel symbionts in the deep terrestrial subsurface.</title>
        <authorList>
            <person name="Probst A.J."/>
            <person name="Ladd B."/>
            <person name="Jarett J.K."/>
            <person name="Geller-Mcgrath D.E."/>
            <person name="Sieber C.M.K."/>
            <person name="Emerson J.B."/>
            <person name="Anantharaman K."/>
            <person name="Thomas B.C."/>
            <person name="Malmstrom R."/>
            <person name="Stieglmeier M."/>
            <person name="Klingl A."/>
            <person name="Woyke T."/>
            <person name="Ryan C.M."/>
            <person name="Banfield J.F."/>
        </authorList>
    </citation>
    <scope>NUCLEOTIDE SEQUENCE [LARGE SCALE GENOMIC DNA]</scope>
</reference>
<accession>A0A2M7E7U1</accession>
<dbReference type="Pfam" id="PF01408">
    <property type="entry name" value="GFO_IDH_MocA"/>
    <property type="match status" value="1"/>
</dbReference>
<dbReference type="InterPro" id="IPR000683">
    <property type="entry name" value="Gfo/Idh/MocA-like_OxRdtase_N"/>
</dbReference>
<evidence type="ECO:0000259" key="1">
    <source>
        <dbReference type="Pfam" id="PF01408"/>
    </source>
</evidence>
<dbReference type="AlphaFoldDB" id="A0A2M7E7U1"/>
<organism evidence="2 3">
    <name type="scientific">bacterium (Candidatus Ratteibacteria) CG01_land_8_20_14_3_00_40_19</name>
    <dbReference type="NCBI Taxonomy" id="2014290"/>
    <lineage>
        <taxon>Bacteria</taxon>
        <taxon>Candidatus Ratteibacteria</taxon>
    </lineage>
</organism>
<name>A0A2M7E7U1_9BACT</name>
<evidence type="ECO:0000313" key="2">
    <source>
        <dbReference type="EMBL" id="PIV63784.1"/>
    </source>
</evidence>
<dbReference type="EMBL" id="PETL01000268">
    <property type="protein sequence ID" value="PIV63784.1"/>
    <property type="molecule type" value="Genomic_DNA"/>
</dbReference>
<dbReference type="GO" id="GO:0000166">
    <property type="term" value="F:nucleotide binding"/>
    <property type="evidence" value="ECO:0007669"/>
    <property type="project" value="InterPro"/>
</dbReference>
<dbReference type="Proteomes" id="UP000228886">
    <property type="component" value="Unassembled WGS sequence"/>
</dbReference>
<sequence length="109" mass="12170">MSAKTDKIRVGMIHCDLHAIYYATLIQKHNPYLLRKPEVCDTLEKVSNDVDLVFIADCNGDGSDHLKLATPSLKKGIPTFIDKPFADEVKDAIAIVRCAARRTVRRASM</sequence>
<evidence type="ECO:0000313" key="3">
    <source>
        <dbReference type="Proteomes" id="UP000228886"/>
    </source>
</evidence>
<dbReference type="SUPFAM" id="SSF51735">
    <property type="entry name" value="NAD(P)-binding Rossmann-fold domains"/>
    <property type="match status" value="1"/>
</dbReference>
<dbReference type="InterPro" id="IPR036291">
    <property type="entry name" value="NAD(P)-bd_dom_sf"/>
</dbReference>
<comment type="caution">
    <text evidence="2">The sequence shown here is derived from an EMBL/GenBank/DDBJ whole genome shotgun (WGS) entry which is preliminary data.</text>
</comment>
<gene>
    <name evidence="2" type="ORF">COS11_05620</name>
</gene>